<gene>
    <name evidence="2" type="ORF">EPUS_06256</name>
</gene>
<feature type="region of interest" description="Disordered" evidence="1">
    <location>
        <begin position="322"/>
        <end position="342"/>
    </location>
</feature>
<dbReference type="OrthoDB" id="10334818at2759"/>
<dbReference type="HOGENOM" id="CLU_653876_0_0_1"/>
<accession>U1FVG2</accession>
<dbReference type="AlphaFoldDB" id="U1FVG2"/>
<sequence length="420" mass="44328">MTSPVVTVAYLLRDSASDVANAKSNAVEIQVNSSECQTYFTARGLQTGGRYNPYPSNQSVATRSQPLQVQTTNAVTSPYANLPTSYDCYNGLYGSGVTRASYPTYSTNYDDEMYLGQAPAYMLPNNNESVLSTNSAFGPPASPRTWDVFSSSGRGQNGLYPDQNPSSAVSLTSGSFSSNCIPFTCSSHDVSTSLSGSSAIAASADRTLPNPATGRSQQQALIMAGSNSMDGLAISNIGYRNSLPWVGADNMSASSQSSDRIMSVSYGSTVDSNVGSGESSAATEDASFAYVPISQTSPSASIRAASTLPDPGPSQLVRKLDESAVEQRTTKTLSRESTPSPEHCMAEAYGYSGDLVVGRRSIRGSNSSGTLSNGQEYTRLRPLPIPTSDFYRSSQHGSADYQAELTHRTSIASLSGSGRY</sequence>
<dbReference type="OMA" id="ETANGQD"/>
<name>U1FVG2_ENDPU</name>
<reference evidence="3" key="1">
    <citation type="journal article" date="2014" name="BMC Genomics">
        <title>Genome characteristics reveal the impact of lichenization on lichen-forming fungus Endocarpon pusillum Hedwig (Verrucariales, Ascomycota).</title>
        <authorList>
            <person name="Wang Y.-Y."/>
            <person name="Liu B."/>
            <person name="Zhang X.-Y."/>
            <person name="Zhou Q.-M."/>
            <person name="Zhang T."/>
            <person name="Li H."/>
            <person name="Yu Y.-F."/>
            <person name="Zhang X.-L."/>
            <person name="Hao X.-Y."/>
            <person name="Wang M."/>
            <person name="Wang L."/>
            <person name="Wei J.-C."/>
        </authorList>
    </citation>
    <scope>NUCLEOTIDE SEQUENCE [LARGE SCALE GENOMIC DNA]</scope>
    <source>
        <strain evidence="3">Z07020 / HMAS-L-300199</strain>
    </source>
</reference>
<proteinExistence type="predicted"/>
<evidence type="ECO:0000313" key="2">
    <source>
        <dbReference type="EMBL" id="ERF68812.1"/>
    </source>
</evidence>
<organism evidence="2 3">
    <name type="scientific">Endocarpon pusillum (strain Z07020 / HMAS-L-300199)</name>
    <name type="common">Lichen-forming fungus</name>
    <dbReference type="NCBI Taxonomy" id="1263415"/>
    <lineage>
        <taxon>Eukaryota</taxon>
        <taxon>Fungi</taxon>
        <taxon>Dikarya</taxon>
        <taxon>Ascomycota</taxon>
        <taxon>Pezizomycotina</taxon>
        <taxon>Eurotiomycetes</taxon>
        <taxon>Chaetothyriomycetidae</taxon>
        <taxon>Verrucariales</taxon>
        <taxon>Verrucariaceae</taxon>
        <taxon>Endocarpon</taxon>
    </lineage>
</organism>
<evidence type="ECO:0000256" key="1">
    <source>
        <dbReference type="SAM" id="MobiDB-lite"/>
    </source>
</evidence>
<dbReference type="Proteomes" id="UP000019373">
    <property type="component" value="Unassembled WGS sequence"/>
</dbReference>
<dbReference type="GeneID" id="19241200"/>
<feature type="compositionally biased region" description="Polar residues" evidence="1">
    <location>
        <begin position="326"/>
        <end position="340"/>
    </location>
</feature>
<evidence type="ECO:0000313" key="3">
    <source>
        <dbReference type="Proteomes" id="UP000019373"/>
    </source>
</evidence>
<dbReference type="RefSeq" id="XP_007805549.1">
    <property type="nucleotide sequence ID" value="XM_007807358.1"/>
</dbReference>
<protein>
    <submittedName>
        <fullName evidence="2">Uncharacterized protein</fullName>
    </submittedName>
</protein>
<dbReference type="EMBL" id="KE721493">
    <property type="protein sequence ID" value="ERF68812.1"/>
    <property type="molecule type" value="Genomic_DNA"/>
</dbReference>
<keyword evidence="3" id="KW-1185">Reference proteome</keyword>